<organism evidence="15 16">
    <name type="scientific">Crassostrea virginica</name>
    <name type="common">Eastern oyster</name>
    <dbReference type="NCBI Taxonomy" id="6565"/>
    <lineage>
        <taxon>Eukaryota</taxon>
        <taxon>Metazoa</taxon>
        <taxon>Spiralia</taxon>
        <taxon>Lophotrochozoa</taxon>
        <taxon>Mollusca</taxon>
        <taxon>Bivalvia</taxon>
        <taxon>Autobranchia</taxon>
        <taxon>Pteriomorphia</taxon>
        <taxon>Ostreida</taxon>
        <taxon>Ostreoidea</taxon>
        <taxon>Ostreidae</taxon>
        <taxon>Crassostrea</taxon>
    </lineage>
</organism>
<keyword evidence="15" id="KW-1185">Reference proteome</keyword>
<feature type="compositionally biased region" description="Basic and acidic residues" evidence="13">
    <location>
        <begin position="370"/>
        <end position="392"/>
    </location>
</feature>
<feature type="compositionally biased region" description="Basic and acidic residues" evidence="13">
    <location>
        <begin position="203"/>
        <end position="239"/>
    </location>
</feature>
<name>A0A8B8CD39_CRAVI</name>
<dbReference type="SUPFAM" id="SSF46689">
    <property type="entry name" value="Homeodomain-like"/>
    <property type="match status" value="1"/>
</dbReference>
<dbReference type="GO" id="GO:0005634">
    <property type="term" value="C:nucleus"/>
    <property type="evidence" value="ECO:0007669"/>
    <property type="project" value="UniProtKB-SubCell"/>
</dbReference>
<keyword evidence="2" id="KW-0217">Developmental protein</keyword>
<dbReference type="SMART" id="SM00389">
    <property type="entry name" value="HOX"/>
    <property type="match status" value="1"/>
</dbReference>
<dbReference type="InterPro" id="IPR001356">
    <property type="entry name" value="HD"/>
</dbReference>
<protein>
    <submittedName>
        <fullName evidence="16">Homeobox protein unc-4 homolog</fullName>
    </submittedName>
</protein>
<dbReference type="RefSeq" id="XP_022313595.1">
    <property type="nucleotide sequence ID" value="XM_022457887.1"/>
</dbReference>
<comment type="similarity">
    <text evidence="10">Belongs to the paired homeobox family. Unc-4 subfamily.</text>
</comment>
<dbReference type="CDD" id="cd00086">
    <property type="entry name" value="homeodomain"/>
    <property type="match status" value="1"/>
</dbReference>
<keyword evidence="5" id="KW-0805">Transcription regulation</keyword>
<accession>A0A8B8CD39</accession>
<dbReference type="GO" id="GO:1990837">
    <property type="term" value="F:sequence-specific double-stranded DNA binding"/>
    <property type="evidence" value="ECO:0007669"/>
    <property type="project" value="TreeGrafter"/>
</dbReference>
<dbReference type="GO" id="GO:0000981">
    <property type="term" value="F:DNA-binding transcription factor activity, RNA polymerase II-specific"/>
    <property type="evidence" value="ECO:0007669"/>
    <property type="project" value="InterPro"/>
</dbReference>
<feature type="region of interest" description="Disordered" evidence="13">
    <location>
        <begin position="359"/>
        <end position="419"/>
    </location>
</feature>
<keyword evidence="3" id="KW-0221">Differentiation</keyword>
<evidence type="ECO:0000313" key="16">
    <source>
        <dbReference type="RefSeq" id="XP_022313595.1"/>
    </source>
</evidence>
<evidence type="ECO:0000256" key="1">
    <source>
        <dbReference type="ARBA" id="ARBA00004123"/>
    </source>
</evidence>
<evidence type="ECO:0000256" key="11">
    <source>
        <dbReference type="PROSITE-ProRule" id="PRU00108"/>
    </source>
</evidence>
<feature type="compositionally biased region" description="Low complexity" evidence="13">
    <location>
        <begin position="408"/>
        <end position="419"/>
    </location>
</feature>
<dbReference type="KEGG" id="cvn:111118416"/>
<evidence type="ECO:0000256" key="8">
    <source>
        <dbReference type="ARBA" id="ARBA00023163"/>
    </source>
</evidence>
<dbReference type="InterPro" id="IPR009057">
    <property type="entry name" value="Homeodomain-like_sf"/>
</dbReference>
<keyword evidence="7 11" id="KW-0371">Homeobox</keyword>
<dbReference type="GO" id="GO:0030154">
    <property type="term" value="P:cell differentiation"/>
    <property type="evidence" value="ECO:0007669"/>
    <property type="project" value="UniProtKB-KW"/>
</dbReference>
<dbReference type="AlphaFoldDB" id="A0A8B8CD39"/>
<dbReference type="GeneID" id="111118416"/>
<dbReference type="FunFam" id="1.10.10.60:FF:000057">
    <property type="entry name" value="Short stature homeobox 2"/>
    <property type="match status" value="1"/>
</dbReference>
<reference evidence="16" key="1">
    <citation type="submission" date="2025-08" db="UniProtKB">
        <authorList>
            <consortium name="RefSeq"/>
        </authorList>
    </citation>
    <scope>IDENTIFICATION</scope>
    <source>
        <tissue evidence="16">Whole sample</tissue>
    </source>
</reference>
<evidence type="ECO:0000256" key="6">
    <source>
        <dbReference type="ARBA" id="ARBA00023125"/>
    </source>
</evidence>
<feature type="compositionally biased region" description="Acidic residues" evidence="13">
    <location>
        <begin position="278"/>
        <end position="290"/>
    </location>
</feature>
<keyword evidence="8" id="KW-0804">Transcription</keyword>
<evidence type="ECO:0000256" key="12">
    <source>
        <dbReference type="RuleBase" id="RU000682"/>
    </source>
</evidence>
<dbReference type="Gene3D" id="1.10.10.60">
    <property type="entry name" value="Homeodomain-like"/>
    <property type="match status" value="1"/>
</dbReference>
<evidence type="ECO:0000256" key="3">
    <source>
        <dbReference type="ARBA" id="ARBA00022782"/>
    </source>
</evidence>
<dbReference type="PANTHER" id="PTHR46799:SF1">
    <property type="entry name" value="HOMEOBOX PROTEIN UNC-4 HOMOLOG"/>
    <property type="match status" value="1"/>
</dbReference>
<feature type="domain" description="Homeobox" evidence="14">
    <location>
        <begin position="116"/>
        <end position="176"/>
    </location>
</feature>
<proteinExistence type="inferred from homology"/>
<comment type="subcellular location">
    <subcellularLocation>
        <location evidence="1 11 12">Nucleus</location>
    </subcellularLocation>
</comment>
<dbReference type="Proteomes" id="UP000694844">
    <property type="component" value="Chromosome 2"/>
</dbReference>
<dbReference type="PANTHER" id="PTHR46799">
    <property type="entry name" value="HOMEOBOX PROTEIN UNC-4 HOMOLOG"/>
    <property type="match status" value="1"/>
</dbReference>
<feature type="compositionally biased region" description="Basic and acidic residues" evidence="13">
    <location>
        <begin position="246"/>
        <end position="255"/>
    </location>
</feature>
<dbReference type="OrthoDB" id="6159439at2759"/>
<feature type="DNA-binding region" description="Homeobox" evidence="11">
    <location>
        <begin position="118"/>
        <end position="177"/>
    </location>
</feature>
<evidence type="ECO:0000256" key="13">
    <source>
        <dbReference type="SAM" id="MobiDB-lite"/>
    </source>
</evidence>
<evidence type="ECO:0000256" key="7">
    <source>
        <dbReference type="ARBA" id="ARBA00023155"/>
    </source>
</evidence>
<feature type="region of interest" description="Disordered" evidence="13">
    <location>
        <begin position="78"/>
        <end position="121"/>
    </location>
</feature>
<gene>
    <name evidence="16" type="primary">LOC111118416</name>
</gene>
<evidence type="ECO:0000259" key="14">
    <source>
        <dbReference type="PROSITE" id="PS50071"/>
    </source>
</evidence>
<evidence type="ECO:0000313" key="15">
    <source>
        <dbReference type="Proteomes" id="UP000694844"/>
    </source>
</evidence>
<dbReference type="PROSITE" id="PS50071">
    <property type="entry name" value="HOMEOBOX_2"/>
    <property type="match status" value="1"/>
</dbReference>
<evidence type="ECO:0000256" key="4">
    <source>
        <dbReference type="ARBA" id="ARBA00022902"/>
    </source>
</evidence>
<feature type="compositionally biased region" description="Polar residues" evidence="13">
    <location>
        <begin position="258"/>
        <end position="268"/>
    </location>
</feature>
<evidence type="ECO:0000256" key="5">
    <source>
        <dbReference type="ARBA" id="ARBA00023015"/>
    </source>
</evidence>
<dbReference type="GO" id="GO:0007399">
    <property type="term" value="P:nervous system development"/>
    <property type="evidence" value="ECO:0007669"/>
    <property type="project" value="UniProtKB-KW"/>
</dbReference>
<sequence>MLYYCDRGRKLSNNMSSGPLGLIDARYAHSYGLLSSLSGYAAHFGGPFASLGFGNPYGIDFGSHPAMGHGSYMEGLLSAASPSSRNPSSHPLGSPSAKSAAKSPDSSDDDRESAAAKRRRTRTNFTGWQLEELERAFQDSHYPDVFMREALALRLDLVESRVQVWFQNRRAKWRKKENTKKGPGRPAHNAHPQTCSGEPMDPEEIKRREHEKLEKKKRKQEERLRKLEERRKQMQEHKQGPYNRLSDSDTTRSKTDSCNLSVSSCNDNSDQETLHDDPADDEFDEEDQLSDQENRKCSFSIDSLLEASKVPRGRRPNSKYPRVQASKSVNALGLGMMPLFPITQPVGFIVEQRSQAHLSDDEMSINSDDDSIHDNHSSNEEDSHINVEHFSETEEEANEKPAGPAVTPSDPCDPSNPDS</sequence>
<dbReference type="InterPro" id="IPR017970">
    <property type="entry name" value="Homeobox_CS"/>
</dbReference>
<feature type="region of interest" description="Disordered" evidence="13">
    <location>
        <begin position="174"/>
        <end position="297"/>
    </location>
</feature>
<evidence type="ECO:0000256" key="9">
    <source>
        <dbReference type="ARBA" id="ARBA00023242"/>
    </source>
</evidence>
<keyword evidence="9 11" id="KW-0539">Nucleus</keyword>
<evidence type="ECO:0000256" key="10">
    <source>
        <dbReference type="ARBA" id="ARBA00038351"/>
    </source>
</evidence>
<keyword evidence="6 11" id="KW-0238">DNA-binding</keyword>
<dbReference type="PROSITE" id="PS00027">
    <property type="entry name" value="HOMEOBOX_1"/>
    <property type="match status" value="1"/>
</dbReference>
<dbReference type="Pfam" id="PF00046">
    <property type="entry name" value="Homeodomain"/>
    <property type="match status" value="1"/>
</dbReference>
<keyword evidence="4" id="KW-0524">Neurogenesis</keyword>
<feature type="compositionally biased region" description="Low complexity" evidence="13">
    <location>
        <begin position="78"/>
        <end position="104"/>
    </location>
</feature>
<evidence type="ECO:0000256" key="2">
    <source>
        <dbReference type="ARBA" id="ARBA00022473"/>
    </source>
</evidence>